<dbReference type="RefSeq" id="WP_345059681.1">
    <property type="nucleotide sequence ID" value="NZ_BAABDK010000035.1"/>
</dbReference>
<dbReference type="EMBL" id="BAABDK010000035">
    <property type="protein sequence ID" value="GAA4055158.1"/>
    <property type="molecule type" value="Genomic_DNA"/>
</dbReference>
<keyword evidence="3" id="KW-1185">Reference proteome</keyword>
<reference evidence="3" key="1">
    <citation type="journal article" date="2019" name="Int. J. Syst. Evol. Microbiol.">
        <title>The Global Catalogue of Microorganisms (GCM) 10K type strain sequencing project: providing services to taxonomists for standard genome sequencing and annotation.</title>
        <authorList>
            <consortium name="The Broad Institute Genomics Platform"/>
            <consortium name="The Broad Institute Genome Sequencing Center for Infectious Disease"/>
            <person name="Wu L."/>
            <person name="Ma J."/>
        </authorList>
    </citation>
    <scope>NUCLEOTIDE SEQUENCE [LARGE SCALE GENOMIC DNA]</scope>
    <source>
        <strain evidence="3">JCM 17225</strain>
    </source>
</reference>
<dbReference type="Pfam" id="PF14065">
    <property type="entry name" value="Pvc16_N"/>
    <property type="match status" value="1"/>
</dbReference>
<protein>
    <recommendedName>
        <fullName evidence="1">Pvc16 N-terminal domain-containing protein</fullName>
    </recommendedName>
</protein>
<feature type="domain" description="Pvc16 N-terminal" evidence="1">
    <location>
        <begin position="7"/>
        <end position="181"/>
    </location>
</feature>
<evidence type="ECO:0000259" key="1">
    <source>
        <dbReference type="Pfam" id="PF14065"/>
    </source>
</evidence>
<dbReference type="InterPro" id="IPR025351">
    <property type="entry name" value="Pvc16_N"/>
</dbReference>
<proteinExistence type="predicted"/>
<comment type="caution">
    <text evidence="2">The sequence shown here is derived from an EMBL/GenBank/DDBJ whole genome shotgun (WGS) entry which is preliminary data.</text>
</comment>
<organism evidence="2 3">
    <name type="scientific">Hymenobacter glaciei</name>
    <dbReference type="NCBI Taxonomy" id="877209"/>
    <lineage>
        <taxon>Bacteria</taxon>
        <taxon>Pseudomonadati</taxon>
        <taxon>Bacteroidota</taxon>
        <taxon>Cytophagia</taxon>
        <taxon>Cytophagales</taxon>
        <taxon>Hymenobacteraceae</taxon>
        <taxon>Hymenobacter</taxon>
    </lineage>
</organism>
<sequence length="190" mass="20793">MIHLALQALVAELNAYLKRVFSLADSQSIALLSALTSPDGSANADTLNKLCLTLVGLEQESTVRNVQDGRMQEGAYTRANPAVRLNLRVVLAANFSDYAEALKFLSAALAFFQRKNVLTPQNTPALDAQLDKVIIELETVETQEWSYLWGMLGTKCLPAVVYKVRMLTLQEVPDGQARPAISATDQQARA</sequence>
<name>A0ABP7UXQ5_9BACT</name>
<accession>A0ABP7UXQ5</accession>
<dbReference type="Proteomes" id="UP001501469">
    <property type="component" value="Unassembled WGS sequence"/>
</dbReference>
<evidence type="ECO:0000313" key="2">
    <source>
        <dbReference type="EMBL" id="GAA4055158.1"/>
    </source>
</evidence>
<gene>
    <name evidence="2" type="ORF">GCM10022409_47900</name>
</gene>
<evidence type="ECO:0000313" key="3">
    <source>
        <dbReference type="Proteomes" id="UP001501469"/>
    </source>
</evidence>